<dbReference type="GO" id="GO:0005739">
    <property type="term" value="C:mitochondrion"/>
    <property type="evidence" value="ECO:0007669"/>
    <property type="project" value="TreeGrafter"/>
</dbReference>
<reference evidence="7 8" key="1">
    <citation type="submission" date="2018-04" db="EMBL/GenBank/DDBJ databases">
        <title>The genome of golden apple snail Pomacea canaliculata provides insight into stress tolerance and invasive adaptation.</title>
        <authorList>
            <person name="Liu C."/>
            <person name="Liu B."/>
            <person name="Ren Y."/>
            <person name="Zhang Y."/>
            <person name="Wang H."/>
            <person name="Li S."/>
            <person name="Jiang F."/>
            <person name="Yin L."/>
            <person name="Zhang G."/>
            <person name="Qian W."/>
            <person name="Fan W."/>
        </authorList>
    </citation>
    <scope>NUCLEOTIDE SEQUENCE [LARGE SCALE GENOMIC DNA]</scope>
    <source>
        <strain evidence="7">SZHN2017</strain>
        <tissue evidence="7">Muscle</tissue>
    </source>
</reference>
<dbReference type="Gene3D" id="3.40.50.300">
    <property type="entry name" value="P-loop containing nucleotide triphosphate hydrolases"/>
    <property type="match status" value="1"/>
</dbReference>
<name>A0A2T7NIB8_POMCA</name>
<comment type="similarity">
    <text evidence="1">Belongs to the TRAFAC class OBG-HflX-like GTPase superfamily. OBG GTPase family.</text>
</comment>
<dbReference type="GO" id="GO:0005525">
    <property type="term" value="F:GTP binding"/>
    <property type="evidence" value="ECO:0007669"/>
    <property type="project" value="UniProtKB-KW"/>
</dbReference>
<evidence type="ECO:0000313" key="7">
    <source>
        <dbReference type="EMBL" id="PVD20920.1"/>
    </source>
</evidence>
<dbReference type="InterPro" id="IPR031167">
    <property type="entry name" value="G_OBG"/>
</dbReference>
<dbReference type="GO" id="GO:0042254">
    <property type="term" value="P:ribosome biogenesis"/>
    <property type="evidence" value="ECO:0007669"/>
    <property type="project" value="UniProtKB-UniRule"/>
</dbReference>
<feature type="domain" description="Obg" evidence="6">
    <location>
        <begin position="33"/>
        <end position="188"/>
    </location>
</feature>
<dbReference type="InterPro" id="IPR045086">
    <property type="entry name" value="OBG_GTPase"/>
</dbReference>
<evidence type="ECO:0000256" key="1">
    <source>
        <dbReference type="ARBA" id="ARBA00007699"/>
    </source>
</evidence>
<dbReference type="OrthoDB" id="347018at2759"/>
<dbReference type="CDD" id="cd01898">
    <property type="entry name" value="Obg"/>
    <property type="match status" value="1"/>
</dbReference>
<keyword evidence="4" id="KW-0342">GTP-binding</keyword>
<dbReference type="Gene3D" id="2.70.210.12">
    <property type="entry name" value="GTP1/OBG domain"/>
    <property type="match status" value="1"/>
</dbReference>
<dbReference type="PRINTS" id="PR00326">
    <property type="entry name" value="GTP1OBG"/>
</dbReference>
<organism evidence="7 8">
    <name type="scientific">Pomacea canaliculata</name>
    <name type="common">Golden apple snail</name>
    <dbReference type="NCBI Taxonomy" id="400727"/>
    <lineage>
        <taxon>Eukaryota</taxon>
        <taxon>Metazoa</taxon>
        <taxon>Spiralia</taxon>
        <taxon>Lophotrochozoa</taxon>
        <taxon>Mollusca</taxon>
        <taxon>Gastropoda</taxon>
        <taxon>Caenogastropoda</taxon>
        <taxon>Architaenioglossa</taxon>
        <taxon>Ampullarioidea</taxon>
        <taxon>Ampullariidae</taxon>
        <taxon>Pomacea</taxon>
    </lineage>
</organism>
<dbReference type="PROSITE" id="PS51710">
    <property type="entry name" value="G_OBG"/>
    <property type="match status" value="1"/>
</dbReference>
<keyword evidence="8" id="KW-1185">Reference proteome</keyword>
<protein>
    <recommendedName>
        <fullName evidence="9">OBG-type G domain-containing protein</fullName>
    </recommendedName>
</protein>
<evidence type="ECO:0000256" key="2">
    <source>
        <dbReference type="ARBA" id="ARBA00022517"/>
    </source>
</evidence>
<accession>A0A2T7NIB8</accession>
<keyword evidence="3" id="KW-0547">Nucleotide-binding</keyword>
<dbReference type="InterPro" id="IPR027417">
    <property type="entry name" value="P-loop_NTPase"/>
</dbReference>
<dbReference type="SUPFAM" id="SSF82051">
    <property type="entry name" value="Obg GTP-binding protein N-terminal domain"/>
    <property type="match status" value="1"/>
</dbReference>
<dbReference type="Proteomes" id="UP000245119">
    <property type="component" value="Linkage Group LG12"/>
</dbReference>
<dbReference type="AlphaFoldDB" id="A0A2T7NIB8"/>
<comment type="caution">
    <text evidence="7">The sequence shown here is derived from an EMBL/GenBank/DDBJ whole genome shotgun (WGS) entry which is preliminary data.</text>
</comment>
<dbReference type="FunFam" id="2.70.210.12:FF:000001">
    <property type="entry name" value="GTPase Obg"/>
    <property type="match status" value="1"/>
</dbReference>
<dbReference type="Pfam" id="PF01018">
    <property type="entry name" value="GTP1_OBG"/>
    <property type="match status" value="1"/>
</dbReference>
<dbReference type="InterPro" id="IPR006073">
    <property type="entry name" value="GTP-bd"/>
</dbReference>
<evidence type="ECO:0000313" key="8">
    <source>
        <dbReference type="Proteomes" id="UP000245119"/>
    </source>
</evidence>
<dbReference type="EMBL" id="PZQS01000012">
    <property type="protein sequence ID" value="PVD20920.1"/>
    <property type="molecule type" value="Genomic_DNA"/>
</dbReference>
<dbReference type="PANTHER" id="PTHR11702:SF31">
    <property type="entry name" value="MITOCHONDRIAL RIBOSOME-ASSOCIATED GTPASE 2"/>
    <property type="match status" value="1"/>
</dbReference>
<dbReference type="InterPro" id="IPR014100">
    <property type="entry name" value="GTP-bd_Obg/CgtA"/>
</dbReference>
<dbReference type="Pfam" id="PF01926">
    <property type="entry name" value="MMR_HSR1"/>
    <property type="match status" value="1"/>
</dbReference>
<dbReference type="PIRSF" id="PIRSF002401">
    <property type="entry name" value="GTP_bd_Obg/CgtA"/>
    <property type="match status" value="1"/>
</dbReference>
<dbReference type="STRING" id="400727.A0A2T7NIB8"/>
<proteinExistence type="inferred from homology"/>
<sequence length="322" mass="34927">MPRPPWLAIYRNCSSIHKVLKPKKPKGQTHKVKHFVDYKNVVVKAGSGGDGCMSFAREPCKEWAGPDGGDGGNGGHVIFQASTNCKSLAHFKSVINGENGIKGGPKCCHGRNAEHTYLEVPIGTIVKTDSGTIIGDLEKQGQICIVARGGAGGKGNHFFLSNEERAPTKAEEGAQGQLLRLKIELRTMAHAGLIGFPNAGKSTLLRAISRARPKVAAYPFTTLNPHVGIVEYDDYEQVSVADIPGLIKGAHMNYGLGISFLRHIQRCACLLYVLDLAAEEPWVQLEDLKFELEQYETGLSERPHVIVGNKADLPGAEEKHFA</sequence>
<evidence type="ECO:0000259" key="6">
    <source>
        <dbReference type="PROSITE" id="PS51883"/>
    </source>
</evidence>
<feature type="domain" description="OBG-type G" evidence="5">
    <location>
        <begin position="189"/>
        <end position="322"/>
    </location>
</feature>
<evidence type="ECO:0000256" key="4">
    <source>
        <dbReference type="ARBA" id="ARBA00023134"/>
    </source>
</evidence>
<dbReference type="NCBIfam" id="NF008956">
    <property type="entry name" value="PRK12299.1"/>
    <property type="match status" value="1"/>
</dbReference>
<evidence type="ECO:0008006" key="9">
    <source>
        <dbReference type="Google" id="ProtNLM"/>
    </source>
</evidence>
<keyword evidence="2" id="KW-0690">Ribosome biogenesis</keyword>
<dbReference type="SUPFAM" id="SSF52540">
    <property type="entry name" value="P-loop containing nucleoside triphosphate hydrolases"/>
    <property type="match status" value="1"/>
</dbReference>
<dbReference type="GO" id="GO:0003924">
    <property type="term" value="F:GTPase activity"/>
    <property type="evidence" value="ECO:0007669"/>
    <property type="project" value="InterPro"/>
</dbReference>
<evidence type="ECO:0000259" key="5">
    <source>
        <dbReference type="PROSITE" id="PS51710"/>
    </source>
</evidence>
<gene>
    <name evidence="7" type="ORF">C0Q70_19083</name>
</gene>
<dbReference type="InterPro" id="IPR036726">
    <property type="entry name" value="GTP1_OBG_dom_sf"/>
</dbReference>
<dbReference type="GO" id="GO:0000287">
    <property type="term" value="F:magnesium ion binding"/>
    <property type="evidence" value="ECO:0007669"/>
    <property type="project" value="InterPro"/>
</dbReference>
<dbReference type="PROSITE" id="PS51883">
    <property type="entry name" value="OBG"/>
    <property type="match status" value="1"/>
</dbReference>
<dbReference type="PANTHER" id="PTHR11702">
    <property type="entry name" value="DEVELOPMENTALLY REGULATED GTP-BINDING PROTEIN-RELATED"/>
    <property type="match status" value="1"/>
</dbReference>
<dbReference type="NCBIfam" id="TIGR02729">
    <property type="entry name" value="Obg_CgtA"/>
    <property type="match status" value="1"/>
</dbReference>
<evidence type="ECO:0000256" key="3">
    <source>
        <dbReference type="ARBA" id="ARBA00022741"/>
    </source>
</evidence>
<dbReference type="InterPro" id="IPR006169">
    <property type="entry name" value="GTP1_OBG_dom"/>
</dbReference>